<keyword evidence="3" id="KW-1185">Reference proteome</keyword>
<dbReference type="Proteomes" id="UP000681722">
    <property type="component" value="Unassembled WGS sequence"/>
</dbReference>
<dbReference type="Proteomes" id="UP000663829">
    <property type="component" value="Unassembled WGS sequence"/>
</dbReference>
<comment type="caution">
    <text evidence="1">The sequence shown here is derived from an EMBL/GenBank/DDBJ whole genome shotgun (WGS) entry which is preliminary data.</text>
</comment>
<dbReference type="AlphaFoldDB" id="A0A815A028"/>
<gene>
    <name evidence="1" type="ORF">GPM918_LOCUS26050</name>
    <name evidence="2" type="ORF">SRO942_LOCUS26132</name>
</gene>
<dbReference type="EMBL" id="CAJOBC010013817">
    <property type="protein sequence ID" value="CAF4017511.1"/>
    <property type="molecule type" value="Genomic_DNA"/>
</dbReference>
<evidence type="ECO:0000313" key="3">
    <source>
        <dbReference type="Proteomes" id="UP000663829"/>
    </source>
</evidence>
<protein>
    <submittedName>
        <fullName evidence="1">Uncharacterized protein</fullName>
    </submittedName>
</protein>
<evidence type="ECO:0000313" key="2">
    <source>
        <dbReference type="EMBL" id="CAF4017511.1"/>
    </source>
</evidence>
<dbReference type="OrthoDB" id="10237830at2759"/>
<reference evidence="1" key="1">
    <citation type="submission" date="2021-02" db="EMBL/GenBank/DDBJ databases">
        <authorList>
            <person name="Nowell W R."/>
        </authorList>
    </citation>
    <scope>NUCLEOTIDE SEQUENCE</scope>
</reference>
<name>A0A815A028_9BILA</name>
<accession>A0A815A028</accession>
<proteinExistence type="predicted"/>
<organism evidence="1 3">
    <name type="scientific">Didymodactylos carnosus</name>
    <dbReference type="NCBI Taxonomy" id="1234261"/>
    <lineage>
        <taxon>Eukaryota</taxon>
        <taxon>Metazoa</taxon>
        <taxon>Spiralia</taxon>
        <taxon>Gnathifera</taxon>
        <taxon>Rotifera</taxon>
        <taxon>Eurotatoria</taxon>
        <taxon>Bdelloidea</taxon>
        <taxon>Philodinida</taxon>
        <taxon>Philodinidae</taxon>
        <taxon>Didymodactylos</taxon>
    </lineage>
</organism>
<sequence length="202" mass="23800">MNSRRSALRKFNQAHWVKRPFHPFIKCRKLRVFMCFARTKHSMKHGRKNKDAAASSKSKLLMSTMPPTLDKQEASFMYFQLFIDILLRMDNSYSNALQELAENVRKQCEGSTVKLDNIKEFEENYSAEKAIWWYTQNHELLRSVDKNFEAEEKRIQDNGLKFQSKNETYNVQIKIENIMKGLKVRMTEPGLGGGQCLMYRTK</sequence>
<evidence type="ECO:0000313" key="1">
    <source>
        <dbReference type="EMBL" id="CAF1249249.1"/>
    </source>
</evidence>
<dbReference type="EMBL" id="CAJNOQ010010343">
    <property type="protein sequence ID" value="CAF1249249.1"/>
    <property type="molecule type" value="Genomic_DNA"/>
</dbReference>